<name>A0A0G3HGE9_9CORY</name>
<feature type="domain" description="Nudix hydrolase" evidence="7">
    <location>
        <begin position="45"/>
        <end position="190"/>
    </location>
</feature>
<dbReference type="InterPro" id="IPR045121">
    <property type="entry name" value="CoAse"/>
</dbReference>
<keyword evidence="9" id="KW-1185">Reference proteome</keyword>
<reference evidence="9" key="2">
    <citation type="submission" date="2015-05" db="EMBL/GenBank/DDBJ databases">
        <title>Complete genome sequence of Corynebacterium uterequi DSM 45634, isolated from the uterus of a maiden mare.</title>
        <authorList>
            <person name="Ruckert C."/>
            <person name="Albersmeier A."/>
            <person name="Winkler A."/>
            <person name="Tauch A."/>
        </authorList>
    </citation>
    <scope>NUCLEOTIDE SEQUENCE [LARGE SCALE GENOMIC DNA]</scope>
    <source>
        <strain evidence="9">DSM 45634</strain>
    </source>
</reference>
<evidence type="ECO:0000259" key="7">
    <source>
        <dbReference type="PROSITE" id="PS51462"/>
    </source>
</evidence>
<comment type="cofactor">
    <cofactor evidence="1">
        <name>Mn(2+)</name>
        <dbReference type="ChEBI" id="CHEBI:29035"/>
    </cofactor>
</comment>
<reference evidence="8 9" key="1">
    <citation type="journal article" date="2015" name="Genome Announc.">
        <title>Virulence Factor Genes Detected in the Complete Genome Sequence of Corynebacterium uterequi DSM 45634, Isolated from the Uterus of a Maiden Mare.</title>
        <authorList>
            <person name="Ruckert C."/>
            <person name="Kriete M."/>
            <person name="Jaenicke S."/>
            <person name="Winkler A."/>
            <person name="Tauch A."/>
        </authorList>
    </citation>
    <scope>NUCLEOTIDE SEQUENCE [LARGE SCALE GENOMIC DNA]</scope>
    <source>
        <strain evidence="8 9">DSM 45634</strain>
    </source>
</reference>
<dbReference type="InterPro" id="IPR015797">
    <property type="entry name" value="NUDIX_hydrolase-like_dom_sf"/>
</dbReference>
<keyword evidence="3" id="KW-0479">Metal-binding</keyword>
<keyword evidence="4" id="KW-0378">Hydrolase</keyword>
<evidence type="ECO:0000256" key="6">
    <source>
        <dbReference type="ARBA" id="ARBA00023211"/>
    </source>
</evidence>
<evidence type="ECO:0000256" key="1">
    <source>
        <dbReference type="ARBA" id="ARBA00001936"/>
    </source>
</evidence>
<sequence>MTVRAPFAPSRAPEWLRRLSDRVPAMTPDLAGVLGYDAARAVDPALPAAAVLALFSGDREARTLPSDAGILLTHRNPTMRSHAGQMAFPGGRADPDDDDVLATALREANEETGVDASTITPLAACGPVGVRRSRHRIYPVVGYWERPHAVRANSPAEVDDVFLANLHELIAPENRLMVQWPAGAYRGPAFRCEGYLVWGFTAGVLDVLIRTAGWERPWDRHMALDLPTQLATSRNRERIPGR</sequence>
<evidence type="ECO:0000313" key="8">
    <source>
        <dbReference type="EMBL" id="AKK10192.1"/>
    </source>
</evidence>
<protein>
    <submittedName>
        <fullName evidence="8">NUDIX family protein</fullName>
    </submittedName>
</protein>
<dbReference type="EMBL" id="CP011546">
    <property type="protein sequence ID" value="AKK10192.1"/>
    <property type="molecule type" value="Genomic_DNA"/>
</dbReference>
<accession>A0A0G3HGE9</accession>
<organism evidence="8 9">
    <name type="scientific">Corynebacterium uterequi</name>
    <dbReference type="NCBI Taxonomy" id="1072256"/>
    <lineage>
        <taxon>Bacteria</taxon>
        <taxon>Bacillati</taxon>
        <taxon>Actinomycetota</taxon>
        <taxon>Actinomycetes</taxon>
        <taxon>Mycobacteriales</taxon>
        <taxon>Corynebacteriaceae</taxon>
        <taxon>Corynebacterium</taxon>
    </lineage>
</organism>
<dbReference type="Gene3D" id="3.90.79.10">
    <property type="entry name" value="Nucleoside Triphosphate Pyrophosphohydrolase"/>
    <property type="match status" value="1"/>
</dbReference>
<proteinExistence type="predicted"/>
<dbReference type="GO" id="GO:0010945">
    <property type="term" value="F:coenzyme A diphosphatase activity"/>
    <property type="evidence" value="ECO:0007669"/>
    <property type="project" value="InterPro"/>
</dbReference>
<dbReference type="Proteomes" id="UP000035548">
    <property type="component" value="Chromosome"/>
</dbReference>
<evidence type="ECO:0000256" key="4">
    <source>
        <dbReference type="ARBA" id="ARBA00022801"/>
    </source>
</evidence>
<dbReference type="STRING" id="1072256.CUTER_00855"/>
<keyword evidence="6" id="KW-0464">Manganese</keyword>
<evidence type="ECO:0000256" key="5">
    <source>
        <dbReference type="ARBA" id="ARBA00022842"/>
    </source>
</evidence>
<dbReference type="SUPFAM" id="SSF55811">
    <property type="entry name" value="Nudix"/>
    <property type="match status" value="1"/>
</dbReference>
<dbReference type="PROSITE" id="PS51462">
    <property type="entry name" value="NUDIX"/>
    <property type="match status" value="1"/>
</dbReference>
<dbReference type="PANTHER" id="PTHR12992:SF11">
    <property type="entry name" value="MITOCHONDRIAL COENZYME A DIPHOSPHATASE NUDT8"/>
    <property type="match status" value="1"/>
</dbReference>
<comment type="cofactor">
    <cofactor evidence="2">
        <name>Mg(2+)</name>
        <dbReference type="ChEBI" id="CHEBI:18420"/>
    </cofactor>
</comment>
<dbReference type="PATRIC" id="fig|1072256.5.peg.160"/>
<evidence type="ECO:0000256" key="3">
    <source>
        <dbReference type="ARBA" id="ARBA00022723"/>
    </source>
</evidence>
<gene>
    <name evidence="8" type="ORF">CUTER_00855</name>
</gene>
<dbReference type="GO" id="GO:0046872">
    <property type="term" value="F:metal ion binding"/>
    <property type="evidence" value="ECO:0007669"/>
    <property type="project" value="UniProtKB-KW"/>
</dbReference>
<evidence type="ECO:0000256" key="2">
    <source>
        <dbReference type="ARBA" id="ARBA00001946"/>
    </source>
</evidence>
<dbReference type="OrthoDB" id="9802805at2"/>
<dbReference type="CDD" id="cd03426">
    <property type="entry name" value="NUDIX_CoAse_Nudt7"/>
    <property type="match status" value="1"/>
</dbReference>
<keyword evidence="5" id="KW-0460">Magnesium</keyword>
<dbReference type="KEGG" id="cut:CUTER_00855"/>
<dbReference type="PANTHER" id="PTHR12992">
    <property type="entry name" value="NUDIX HYDROLASE"/>
    <property type="match status" value="1"/>
</dbReference>
<evidence type="ECO:0000313" key="9">
    <source>
        <dbReference type="Proteomes" id="UP000035548"/>
    </source>
</evidence>
<dbReference type="RefSeq" id="WP_052843957.1">
    <property type="nucleotide sequence ID" value="NZ_CP011546.1"/>
</dbReference>
<dbReference type="AlphaFoldDB" id="A0A0G3HGE9"/>
<dbReference type="InterPro" id="IPR000086">
    <property type="entry name" value="NUDIX_hydrolase_dom"/>
</dbReference>
<dbReference type="Pfam" id="PF00293">
    <property type="entry name" value="NUDIX"/>
    <property type="match status" value="1"/>
</dbReference>